<dbReference type="GO" id="GO:0004801">
    <property type="term" value="F:transaldolase activity"/>
    <property type="evidence" value="ECO:0007669"/>
    <property type="project" value="UniProtKB-EC"/>
</dbReference>
<comment type="similarity">
    <text evidence="3">Belongs to the transaldolase family. Type 3B subfamily.</text>
</comment>
<dbReference type="Pfam" id="PF00923">
    <property type="entry name" value="TAL_FSA"/>
    <property type="match status" value="1"/>
</dbReference>
<dbReference type="PROSITE" id="PS01054">
    <property type="entry name" value="TRANSALDOLASE_1"/>
    <property type="match status" value="1"/>
</dbReference>
<keyword evidence="6" id="KW-0808">Transferase</keyword>
<dbReference type="InterPro" id="IPR018225">
    <property type="entry name" value="Transaldolase_AS"/>
</dbReference>
<dbReference type="EC" id="2.2.1.2" evidence="4"/>
<dbReference type="GO" id="GO:0006098">
    <property type="term" value="P:pentose-phosphate shunt"/>
    <property type="evidence" value="ECO:0007669"/>
    <property type="project" value="UniProtKB-UniPathway"/>
</dbReference>
<comment type="caution">
    <text evidence="10">The sequence shown here is derived from an EMBL/GenBank/DDBJ whole genome shotgun (WGS) entry which is preliminary data.</text>
</comment>
<reference evidence="10" key="1">
    <citation type="journal article" date="2014" name="Front. Microbiol.">
        <title>High frequency of phylogenetically diverse reductive dehalogenase-homologous genes in deep subseafloor sedimentary metagenomes.</title>
        <authorList>
            <person name="Kawai M."/>
            <person name="Futagami T."/>
            <person name="Toyoda A."/>
            <person name="Takaki Y."/>
            <person name="Nishi S."/>
            <person name="Hori S."/>
            <person name="Arai W."/>
            <person name="Tsubouchi T."/>
            <person name="Morono Y."/>
            <person name="Uchiyama I."/>
            <person name="Ito T."/>
            <person name="Fujiyama A."/>
            <person name="Inagaki F."/>
            <person name="Takami H."/>
        </authorList>
    </citation>
    <scope>NUCLEOTIDE SEQUENCE</scope>
    <source>
        <strain evidence="10">Expedition CK06-06</strain>
    </source>
</reference>
<keyword evidence="7" id="KW-0570">Pentose shunt</keyword>
<evidence type="ECO:0000256" key="6">
    <source>
        <dbReference type="ARBA" id="ARBA00022679"/>
    </source>
</evidence>
<comment type="subcellular location">
    <subcellularLocation>
        <location evidence="1">Cytoplasm</location>
    </subcellularLocation>
</comment>
<keyword evidence="8" id="KW-0704">Schiff base</keyword>
<comment type="catalytic activity">
    <reaction evidence="9">
        <text>D-sedoheptulose 7-phosphate + D-glyceraldehyde 3-phosphate = D-erythrose 4-phosphate + beta-D-fructose 6-phosphate</text>
        <dbReference type="Rhea" id="RHEA:17053"/>
        <dbReference type="ChEBI" id="CHEBI:16897"/>
        <dbReference type="ChEBI" id="CHEBI:57483"/>
        <dbReference type="ChEBI" id="CHEBI:57634"/>
        <dbReference type="ChEBI" id="CHEBI:59776"/>
        <dbReference type="EC" id="2.2.1.2"/>
    </reaction>
</comment>
<dbReference type="SUPFAM" id="SSF51569">
    <property type="entry name" value="Aldolase"/>
    <property type="match status" value="1"/>
</dbReference>
<evidence type="ECO:0000256" key="4">
    <source>
        <dbReference type="ARBA" id="ARBA00013151"/>
    </source>
</evidence>
<dbReference type="InterPro" id="IPR033919">
    <property type="entry name" value="TSA/FSA_arc/bac"/>
</dbReference>
<name>X1A1W0_9ZZZZ</name>
<sequence length="214" mass="23480">MKLFIDTANVEHIKEVASWGVLSGVTTNPSLIAKEGRDFRQVIEEICTIVDGPISAEAVSLDAEDMLKEAREYSEWHDNVTIKLPMTDEGLKATAVCTEEGIMTNVTLIFSPMQALLAAKAGATYVSPFVGRLDDISHVGMELVQTIVAMYDNYAIETEVIVASVRNPLHVVDAALLGAHIATIPYKTFKQMLHHPLTDKGIQAFLDDWAKVPK</sequence>
<evidence type="ECO:0000256" key="5">
    <source>
        <dbReference type="ARBA" id="ARBA00022490"/>
    </source>
</evidence>
<evidence type="ECO:0000256" key="7">
    <source>
        <dbReference type="ARBA" id="ARBA00023126"/>
    </source>
</evidence>
<dbReference type="HAMAP" id="MF_00494">
    <property type="entry name" value="Transaldolase_3b"/>
    <property type="match status" value="1"/>
</dbReference>
<dbReference type="PANTHER" id="PTHR10683">
    <property type="entry name" value="TRANSALDOLASE"/>
    <property type="match status" value="1"/>
</dbReference>
<accession>X1A1W0</accession>
<protein>
    <recommendedName>
        <fullName evidence="4">transaldolase</fullName>
        <ecNumber evidence="4">2.2.1.2</ecNumber>
    </recommendedName>
</protein>
<dbReference type="GO" id="GO:0005737">
    <property type="term" value="C:cytoplasm"/>
    <property type="evidence" value="ECO:0007669"/>
    <property type="project" value="UniProtKB-SubCell"/>
</dbReference>
<dbReference type="InterPro" id="IPR022999">
    <property type="entry name" value="Transaldolase_3B"/>
</dbReference>
<evidence type="ECO:0000256" key="9">
    <source>
        <dbReference type="ARBA" id="ARBA00048810"/>
    </source>
</evidence>
<dbReference type="InterPro" id="IPR004731">
    <property type="entry name" value="Transaldolase_3B/F6P_aldolase"/>
</dbReference>
<evidence type="ECO:0000256" key="2">
    <source>
        <dbReference type="ARBA" id="ARBA00004857"/>
    </source>
</evidence>
<dbReference type="PROSITE" id="PS00958">
    <property type="entry name" value="TRANSALDOLASE_2"/>
    <property type="match status" value="1"/>
</dbReference>
<comment type="pathway">
    <text evidence="2">Carbohydrate degradation; pentose phosphate pathway; D-glyceraldehyde 3-phosphate and beta-D-fructose 6-phosphate from D-ribose 5-phosphate and D-xylulose 5-phosphate (non-oxidative stage): step 2/3.</text>
</comment>
<evidence type="ECO:0000256" key="1">
    <source>
        <dbReference type="ARBA" id="ARBA00004496"/>
    </source>
</evidence>
<dbReference type="InterPro" id="IPR013785">
    <property type="entry name" value="Aldolase_TIM"/>
</dbReference>
<dbReference type="AlphaFoldDB" id="X1A1W0"/>
<evidence type="ECO:0000256" key="8">
    <source>
        <dbReference type="ARBA" id="ARBA00023270"/>
    </source>
</evidence>
<dbReference type="GO" id="GO:0005975">
    <property type="term" value="P:carbohydrate metabolic process"/>
    <property type="evidence" value="ECO:0007669"/>
    <property type="project" value="InterPro"/>
</dbReference>
<dbReference type="EMBL" id="BART01018588">
    <property type="protein sequence ID" value="GAG76020.1"/>
    <property type="molecule type" value="Genomic_DNA"/>
</dbReference>
<dbReference type="Gene3D" id="3.20.20.70">
    <property type="entry name" value="Aldolase class I"/>
    <property type="match status" value="1"/>
</dbReference>
<dbReference type="PANTHER" id="PTHR10683:SF40">
    <property type="entry name" value="FRUCTOSE-6-PHOSPHATE ALDOLASE 1-RELATED"/>
    <property type="match status" value="1"/>
</dbReference>
<proteinExistence type="inferred from homology"/>
<evidence type="ECO:0000256" key="3">
    <source>
        <dbReference type="ARBA" id="ARBA00005740"/>
    </source>
</evidence>
<gene>
    <name evidence="10" type="ORF">S01H4_35044</name>
</gene>
<keyword evidence="5" id="KW-0963">Cytoplasm</keyword>
<dbReference type="FunFam" id="3.20.20.70:FF:000018">
    <property type="entry name" value="Probable transaldolase"/>
    <property type="match status" value="1"/>
</dbReference>
<dbReference type="InterPro" id="IPR001585">
    <property type="entry name" value="TAL/FSA"/>
</dbReference>
<dbReference type="CDD" id="cd00956">
    <property type="entry name" value="Transaldolase_FSA"/>
    <property type="match status" value="1"/>
</dbReference>
<evidence type="ECO:0000313" key="10">
    <source>
        <dbReference type="EMBL" id="GAG76020.1"/>
    </source>
</evidence>
<dbReference type="GO" id="GO:0016832">
    <property type="term" value="F:aldehyde-lyase activity"/>
    <property type="evidence" value="ECO:0007669"/>
    <property type="project" value="InterPro"/>
</dbReference>
<dbReference type="NCBIfam" id="TIGR00875">
    <property type="entry name" value="fsa_talC_mipB"/>
    <property type="match status" value="1"/>
</dbReference>
<dbReference type="UniPathway" id="UPA00115">
    <property type="reaction ID" value="UER00414"/>
</dbReference>
<organism evidence="10">
    <name type="scientific">marine sediment metagenome</name>
    <dbReference type="NCBI Taxonomy" id="412755"/>
    <lineage>
        <taxon>unclassified sequences</taxon>
        <taxon>metagenomes</taxon>
        <taxon>ecological metagenomes</taxon>
    </lineage>
</organism>